<feature type="domain" description="ABC transmembrane type-1" evidence="9">
    <location>
        <begin position="103"/>
        <end position="300"/>
    </location>
</feature>
<dbReference type="SUPFAM" id="SSF161098">
    <property type="entry name" value="MetI-like"/>
    <property type="match status" value="1"/>
</dbReference>
<dbReference type="PROSITE" id="PS50928">
    <property type="entry name" value="ABC_TM1"/>
    <property type="match status" value="1"/>
</dbReference>
<evidence type="ECO:0000256" key="6">
    <source>
        <dbReference type="ARBA" id="ARBA00023136"/>
    </source>
</evidence>
<dbReference type="Proteomes" id="UP000460435">
    <property type="component" value="Unassembled WGS sequence"/>
</dbReference>
<evidence type="ECO:0000256" key="4">
    <source>
        <dbReference type="ARBA" id="ARBA00022692"/>
    </source>
</evidence>
<feature type="transmembrane region" description="Helical" evidence="7">
    <location>
        <begin position="232"/>
        <end position="255"/>
    </location>
</feature>
<reference evidence="10 11" key="1">
    <citation type="submission" date="2019-11" db="EMBL/GenBank/DDBJ databases">
        <authorList>
            <person name="Li X.-J."/>
            <person name="Feng X.-M."/>
        </authorList>
    </citation>
    <scope>NUCLEOTIDE SEQUENCE [LARGE SCALE GENOMIC DNA]</scope>
    <source>
        <strain evidence="10 11">XMNu-373</strain>
    </source>
</reference>
<dbReference type="Gene3D" id="1.10.3720.10">
    <property type="entry name" value="MetI-like"/>
    <property type="match status" value="1"/>
</dbReference>
<accession>A0A7K3M9Y2</accession>
<feature type="transmembrane region" description="Helical" evidence="7">
    <location>
        <begin position="142"/>
        <end position="162"/>
    </location>
</feature>
<dbReference type="RefSeq" id="WP_162452455.1">
    <property type="nucleotide sequence ID" value="NZ_WLZY01000008.1"/>
</dbReference>
<proteinExistence type="inferred from homology"/>
<protein>
    <submittedName>
        <fullName evidence="10">ABC transporter permease subunit</fullName>
    </submittedName>
</protein>
<name>A0A7K3M9Y2_9ACTN</name>
<dbReference type="GO" id="GO:0055085">
    <property type="term" value="P:transmembrane transport"/>
    <property type="evidence" value="ECO:0007669"/>
    <property type="project" value="InterPro"/>
</dbReference>
<comment type="subcellular location">
    <subcellularLocation>
        <location evidence="1 7">Cell membrane</location>
        <topology evidence="1 7">Multi-pass membrane protein</topology>
    </subcellularLocation>
</comment>
<dbReference type="GO" id="GO:0005886">
    <property type="term" value="C:plasma membrane"/>
    <property type="evidence" value="ECO:0007669"/>
    <property type="project" value="UniProtKB-SubCell"/>
</dbReference>
<keyword evidence="6 7" id="KW-0472">Membrane</keyword>
<feature type="transmembrane region" description="Helical" evidence="7">
    <location>
        <begin position="105"/>
        <end position="130"/>
    </location>
</feature>
<dbReference type="AlphaFoldDB" id="A0A7K3M9Y2"/>
<evidence type="ECO:0000313" key="10">
    <source>
        <dbReference type="EMBL" id="NDL59772.1"/>
    </source>
</evidence>
<evidence type="ECO:0000256" key="7">
    <source>
        <dbReference type="RuleBase" id="RU363032"/>
    </source>
</evidence>
<dbReference type="EMBL" id="WLZY01000008">
    <property type="protein sequence ID" value="NDL59772.1"/>
    <property type="molecule type" value="Genomic_DNA"/>
</dbReference>
<evidence type="ECO:0000256" key="3">
    <source>
        <dbReference type="ARBA" id="ARBA00022475"/>
    </source>
</evidence>
<dbReference type="PANTHER" id="PTHR43386:SF6">
    <property type="entry name" value="ABC TRANSPORTER PERMEASE PROTEIN"/>
    <property type="match status" value="1"/>
</dbReference>
<dbReference type="InterPro" id="IPR035906">
    <property type="entry name" value="MetI-like_sf"/>
</dbReference>
<feature type="transmembrane region" description="Helical" evidence="7">
    <location>
        <begin position="42"/>
        <end position="63"/>
    </location>
</feature>
<keyword evidence="11" id="KW-1185">Reference proteome</keyword>
<keyword evidence="4 7" id="KW-0812">Transmembrane</keyword>
<dbReference type="CDD" id="cd06261">
    <property type="entry name" value="TM_PBP2"/>
    <property type="match status" value="1"/>
</dbReference>
<keyword evidence="5 7" id="KW-1133">Transmembrane helix</keyword>
<dbReference type="Pfam" id="PF00528">
    <property type="entry name" value="BPD_transp_1"/>
    <property type="match status" value="1"/>
</dbReference>
<evidence type="ECO:0000256" key="2">
    <source>
        <dbReference type="ARBA" id="ARBA00022448"/>
    </source>
</evidence>
<dbReference type="PANTHER" id="PTHR43386">
    <property type="entry name" value="OLIGOPEPTIDE TRANSPORT SYSTEM PERMEASE PROTEIN APPC"/>
    <property type="match status" value="1"/>
</dbReference>
<evidence type="ECO:0000313" key="11">
    <source>
        <dbReference type="Proteomes" id="UP000460435"/>
    </source>
</evidence>
<gene>
    <name evidence="10" type="ORF">F7O44_22115</name>
</gene>
<evidence type="ECO:0000256" key="1">
    <source>
        <dbReference type="ARBA" id="ARBA00004651"/>
    </source>
</evidence>
<feature type="region of interest" description="Disordered" evidence="8">
    <location>
        <begin position="1"/>
        <end position="22"/>
    </location>
</feature>
<sequence length="313" mass="33125">MARRLGRTPDPPSQRHGTVAATGDGVTVDRAPMWRALRTSPVFYPAAAVILVFALMAAAPGLFTTRDPGYCVLEFSRRGPGDGAYFGYNLQGCDLYARTIYGARASLVVGFCATAAAVIVGGTIGLLAGYFGGWADAILSRLTDLFFGIPLLLGALVVLVAFPSDPRTAAWQTTGKVVLALAVLGWTTVARIMRAATIQLSRADYVLAARSLGAGHCRVLLRHILPNAVTPVLVWATIAVGTFIAVEATLSFIGIGLQPPVVSWGTEIGEAQAFIRQSPHMLLFPSAFLSLTVLSFVLLGDAVRGALDPRSRR</sequence>
<keyword evidence="3" id="KW-1003">Cell membrane</keyword>
<evidence type="ECO:0000256" key="8">
    <source>
        <dbReference type="SAM" id="MobiDB-lite"/>
    </source>
</evidence>
<keyword evidence="2 7" id="KW-0813">Transport</keyword>
<dbReference type="InterPro" id="IPR050366">
    <property type="entry name" value="BP-dependent_transpt_permease"/>
</dbReference>
<organism evidence="10 11">
    <name type="scientific">Phytoactinopolyspora mesophila</name>
    <dbReference type="NCBI Taxonomy" id="2650750"/>
    <lineage>
        <taxon>Bacteria</taxon>
        <taxon>Bacillati</taxon>
        <taxon>Actinomycetota</taxon>
        <taxon>Actinomycetes</taxon>
        <taxon>Jiangellales</taxon>
        <taxon>Jiangellaceae</taxon>
        <taxon>Phytoactinopolyspora</taxon>
    </lineage>
</organism>
<comment type="caution">
    <text evidence="10">The sequence shown here is derived from an EMBL/GenBank/DDBJ whole genome shotgun (WGS) entry which is preliminary data.</text>
</comment>
<evidence type="ECO:0000256" key="5">
    <source>
        <dbReference type="ARBA" id="ARBA00022989"/>
    </source>
</evidence>
<comment type="similarity">
    <text evidence="7">Belongs to the binding-protein-dependent transport system permease family.</text>
</comment>
<feature type="transmembrane region" description="Helical" evidence="7">
    <location>
        <begin position="174"/>
        <end position="193"/>
    </location>
</feature>
<evidence type="ECO:0000259" key="9">
    <source>
        <dbReference type="PROSITE" id="PS50928"/>
    </source>
</evidence>
<dbReference type="InterPro" id="IPR000515">
    <property type="entry name" value="MetI-like"/>
</dbReference>
<feature type="transmembrane region" description="Helical" evidence="7">
    <location>
        <begin position="282"/>
        <end position="303"/>
    </location>
</feature>